<organism evidence="6 7">
    <name type="scientific">Candidatus Liptonbacteria bacterium GWB1_49_6</name>
    <dbReference type="NCBI Taxonomy" id="1798644"/>
    <lineage>
        <taxon>Bacteria</taxon>
        <taxon>Candidatus Liptoniibacteriota</taxon>
    </lineage>
</organism>
<dbReference type="Pfam" id="PF07681">
    <property type="entry name" value="DoxX"/>
    <property type="match status" value="1"/>
</dbReference>
<proteinExistence type="predicted"/>
<dbReference type="GO" id="GO:0016020">
    <property type="term" value="C:membrane"/>
    <property type="evidence" value="ECO:0007669"/>
    <property type="project" value="UniProtKB-SubCell"/>
</dbReference>
<reference evidence="6 7" key="1">
    <citation type="journal article" date="2016" name="Nat. Commun.">
        <title>Thousands of microbial genomes shed light on interconnected biogeochemical processes in an aquifer system.</title>
        <authorList>
            <person name="Anantharaman K."/>
            <person name="Brown C.T."/>
            <person name="Hug L.A."/>
            <person name="Sharon I."/>
            <person name="Castelle C.J."/>
            <person name="Probst A.J."/>
            <person name="Thomas B.C."/>
            <person name="Singh A."/>
            <person name="Wilkins M.J."/>
            <person name="Karaoz U."/>
            <person name="Brodie E.L."/>
            <person name="Williams K.H."/>
            <person name="Hubbard S.S."/>
            <person name="Banfield J.F."/>
        </authorList>
    </citation>
    <scope>NUCLEOTIDE SEQUENCE [LARGE SCALE GENOMIC DNA]</scope>
</reference>
<dbReference type="AlphaFoldDB" id="A0A1G2C4H0"/>
<keyword evidence="4 5" id="KW-0472">Membrane</keyword>
<name>A0A1G2C4H0_9BACT</name>
<evidence type="ECO:0000313" key="7">
    <source>
        <dbReference type="Proteomes" id="UP000176648"/>
    </source>
</evidence>
<feature type="transmembrane region" description="Helical" evidence="5">
    <location>
        <begin position="111"/>
        <end position="130"/>
    </location>
</feature>
<keyword evidence="2 5" id="KW-0812">Transmembrane</keyword>
<feature type="transmembrane region" description="Helical" evidence="5">
    <location>
        <begin position="47"/>
        <end position="67"/>
    </location>
</feature>
<gene>
    <name evidence="6" type="ORF">A2122_00755</name>
</gene>
<dbReference type="InterPro" id="IPR032808">
    <property type="entry name" value="DoxX"/>
</dbReference>
<evidence type="ECO:0000256" key="1">
    <source>
        <dbReference type="ARBA" id="ARBA00004141"/>
    </source>
</evidence>
<evidence type="ECO:0000256" key="3">
    <source>
        <dbReference type="ARBA" id="ARBA00022989"/>
    </source>
</evidence>
<keyword evidence="3 5" id="KW-1133">Transmembrane helix</keyword>
<evidence type="ECO:0000256" key="5">
    <source>
        <dbReference type="SAM" id="Phobius"/>
    </source>
</evidence>
<dbReference type="Proteomes" id="UP000176648">
    <property type="component" value="Unassembled WGS sequence"/>
</dbReference>
<evidence type="ECO:0000256" key="2">
    <source>
        <dbReference type="ARBA" id="ARBA00022692"/>
    </source>
</evidence>
<accession>A0A1G2C4H0</accession>
<protein>
    <submittedName>
        <fullName evidence="6">DoxX family protein</fullName>
    </submittedName>
</protein>
<feature type="transmembrane region" description="Helical" evidence="5">
    <location>
        <begin position="73"/>
        <end position="91"/>
    </location>
</feature>
<evidence type="ECO:0000256" key="4">
    <source>
        <dbReference type="ARBA" id="ARBA00023136"/>
    </source>
</evidence>
<feature type="transmembrane region" description="Helical" evidence="5">
    <location>
        <begin position="6"/>
        <end position="27"/>
    </location>
</feature>
<evidence type="ECO:0000313" key="6">
    <source>
        <dbReference type="EMBL" id="OGY96315.1"/>
    </source>
</evidence>
<dbReference type="EMBL" id="MHKU01000037">
    <property type="protein sequence ID" value="OGY96315.1"/>
    <property type="molecule type" value="Genomic_DNA"/>
</dbReference>
<sequence length="131" mass="14316">MDYTEIAFWVGRVLYGGYFVMMGINHFAKNQMLAGYAASKGVPMPRLAVYGTGILLLIGGLGVLLWAFIPWAVLALAIFLLGVSFKMHAFWSMQDPNMKMADMTNFLKNMALLGGALLLLSIPSAGGYPLY</sequence>
<comment type="caution">
    <text evidence="6">The sequence shown here is derived from an EMBL/GenBank/DDBJ whole genome shotgun (WGS) entry which is preliminary data.</text>
</comment>
<comment type="subcellular location">
    <subcellularLocation>
        <location evidence="1">Membrane</location>
        <topology evidence="1">Multi-pass membrane protein</topology>
    </subcellularLocation>
</comment>
<dbReference type="STRING" id="1798644.A2122_00755"/>